<dbReference type="GO" id="GO:0006338">
    <property type="term" value="P:chromatin remodeling"/>
    <property type="evidence" value="ECO:0007669"/>
    <property type="project" value="TreeGrafter"/>
</dbReference>
<dbReference type="Gene3D" id="1.10.10.60">
    <property type="entry name" value="Homeodomain-like"/>
    <property type="match status" value="1"/>
</dbReference>
<evidence type="ECO:0000256" key="4">
    <source>
        <dbReference type="ARBA" id="ARBA00022833"/>
    </source>
</evidence>
<keyword evidence="3" id="KW-0863">Zinc-finger</keyword>
<dbReference type="InterPro" id="IPR001005">
    <property type="entry name" value="SANT/Myb"/>
</dbReference>
<organism evidence="9 10">
    <name type="scientific">Rhamnusium bicolor</name>
    <dbReference type="NCBI Taxonomy" id="1586634"/>
    <lineage>
        <taxon>Eukaryota</taxon>
        <taxon>Metazoa</taxon>
        <taxon>Ecdysozoa</taxon>
        <taxon>Arthropoda</taxon>
        <taxon>Hexapoda</taxon>
        <taxon>Insecta</taxon>
        <taxon>Pterygota</taxon>
        <taxon>Neoptera</taxon>
        <taxon>Endopterygota</taxon>
        <taxon>Coleoptera</taxon>
        <taxon>Polyphaga</taxon>
        <taxon>Cucujiformia</taxon>
        <taxon>Chrysomeloidea</taxon>
        <taxon>Cerambycidae</taxon>
        <taxon>Lepturinae</taxon>
        <taxon>Rhagiini</taxon>
        <taxon>Rhamnusium</taxon>
    </lineage>
</organism>
<dbReference type="PROSITE" id="PS50090">
    <property type="entry name" value="MYB_LIKE"/>
    <property type="match status" value="1"/>
</dbReference>
<feature type="domain" description="SANT" evidence="8">
    <location>
        <begin position="98"/>
        <end position="147"/>
    </location>
</feature>
<dbReference type="InterPro" id="IPR055141">
    <property type="entry name" value="TADA2A_B-like_dom"/>
</dbReference>
<dbReference type="GO" id="GO:0008270">
    <property type="term" value="F:zinc ion binding"/>
    <property type="evidence" value="ECO:0007669"/>
    <property type="project" value="UniProtKB-KW"/>
</dbReference>
<dbReference type="Pfam" id="PF22941">
    <property type="entry name" value="TADA2A-like_3rd"/>
    <property type="match status" value="1"/>
</dbReference>
<comment type="subcellular location">
    <subcellularLocation>
        <location evidence="1">Nucleus</location>
    </subcellularLocation>
</comment>
<dbReference type="Pfam" id="PF25299">
    <property type="entry name" value="ZZ_ADA2"/>
    <property type="match status" value="1"/>
</dbReference>
<dbReference type="GO" id="GO:0140672">
    <property type="term" value="C:ATAC complex"/>
    <property type="evidence" value="ECO:0007669"/>
    <property type="project" value="UniProtKB-ARBA"/>
</dbReference>
<dbReference type="GO" id="GO:0003713">
    <property type="term" value="F:transcription coactivator activity"/>
    <property type="evidence" value="ECO:0007669"/>
    <property type="project" value="TreeGrafter"/>
</dbReference>
<dbReference type="AlphaFoldDB" id="A0AAV8Z6V3"/>
<dbReference type="GO" id="GO:0005634">
    <property type="term" value="C:nucleus"/>
    <property type="evidence" value="ECO:0007669"/>
    <property type="project" value="UniProtKB-SubCell"/>
</dbReference>
<dbReference type="Gene3D" id="1.10.10.10">
    <property type="entry name" value="Winged helix-like DNA-binding domain superfamily/Winged helix DNA-binding domain"/>
    <property type="match status" value="1"/>
</dbReference>
<reference evidence="9" key="1">
    <citation type="journal article" date="2023" name="Insect Mol. Biol.">
        <title>Genome sequencing provides insights into the evolution of gene families encoding plant cell wall-degrading enzymes in longhorned beetles.</title>
        <authorList>
            <person name="Shin N.R."/>
            <person name="Okamura Y."/>
            <person name="Kirsch R."/>
            <person name="Pauchet Y."/>
        </authorList>
    </citation>
    <scope>NUCLEOTIDE SEQUENCE</scope>
    <source>
        <strain evidence="9">RBIC_L_NR</strain>
    </source>
</reference>
<sequence>MANTNTDLTEEDAADLQFPKDDDLSTSKMSSFSKDNFVETSDTSYCANCVSELVSPYILCEKCNVNICCTCFSNGAEFLMHRNDHDYRVLSTKFILFENSDWTAEEELILLNSIATYGNWNLVAQELPNRNVSDIKDHYDYFYLQRNGSNLLPEIKESEAAVFPQIIVPYRFRLTDSDDPPRYSSNTVGYESLAGYNPARSEFENDYDKNAEDILSNMEVIDEDDPQYEVLTNLQCSLIESYNRRLRERQRWKDVISQHGLLLLRKTMSWLHRYDLTLTRSVYEKLMRFMQFCEPTKFEMLMEGLHRVGELKLQISRLIQLRKKGITTLAEGKLYLRLNQIHEENKKSLKIFRSNTQFSWRNNKNANILLPKFSNRRSTFAPIEIVGMPGYERLTEKERDLCRTIRLVPITYLELKGVLVSEYKKMGDVKLQTARRLLKIDVNKTRKLYDFLIQEGYIVKPK</sequence>
<dbReference type="SUPFAM" id="SSF46689">
    <property type="entry name" value="Homeodomain-like"/>
    <property type="match status" value="2"/>
</dbReference>
<evidence type="ECO:0000259" key="7">
    <source>
        <dbReference type="PROSITE" id="PS50934"/>
    </source>
</evidence>
<evidence type="ECO:0000256" key="2">
    <source>
        <dbReference type="ARBA" id="ARBA00022723"/>
    </source>
</evidence>
<dbReference type="SMART" id="SM00717">
    <property type="entry name" value="SANT"/>
    <property type="match status" value="1"/>
</dbReference>
<evidence type="ECO:0000256" key="5">
    <source>
        <dbReference type="ARBA" id="ARBA00023242"/>
    </source>
</evidence>
<proteinExistence type="predicted"/>
<evidence type="ECO:0000256" key="1">
    <source>
        <dbReference type="ARBA" id="ARBA00004123"/>
    </source>
</evidence>
<evidence type="ECO:0000313" key="10">
    <source>
        <dbReference type="Proteomes" id="UP001162156"/>
    </source>
</evidence>
<dbReference type="Pfam" id="PF00249">
    <property type="entry name" value="Myb_DNA-binding"/>
    <property type="match status" value="1"/>
</dbReference>
<dbReference type="Pfam" id="PF04433">
    <property type="entry name" value="SWIRM"/>
    <property type="match status" value="1"/>
</dbReference>
<dbReference type="GO" id="GO:0006357">
    <property type="term" value="P:regulation of transcription by RNA polymerase II"/>
    <property type="evidence" value="ECO:0007669"/>
    <property type="project" value="TreeGrafter"/>
</dbReference>
<dbReference type="InterPro" id="IPR000433">
    <property type="entry name" value="Znf_ZZ"/>
</dbReference>
<dbReference type="PROSITE" id="PS51293">
    <property type="entry name" value="SANT"/>
    <property type="match status" value="1"/>
</dbReference>
<evidence type="ECO:0008006" key="11">
    <source>
        <dbReference type="Google" id="ProtNLM"/>
    </source>
</evidence>
<evidence type="ECO:0000256" key="3">
    <source>
        <dbReference type="ARBA" id="ARBA00022771"/>
    </source>
</evidence>
<comment type="caution">
    <text evidence="9">The sequence shown here is derived from an EMBL/GenBank/DDBJ whole genome shotgun (WGS) entry which is preliminary data.</text>
</comment>
<keyword evidence="10" id="KW-1185">Reference proteome</keyword>
<dbReference type="GO" id="GO:0003682">
    <property type="term" value="F:chromatin binding"/>
    <property type="evidence" value="ECO:0007669"/>
    <property type="project" value="TreeGrafter"/>
</dbReference>
<gene>
    <name evidence="9" type="ORF">NQ314_006247</name>
</gene>
<feature type="domain" description="Myb-like" evidence="6">
    <location>
        <begin position="100"/>
        <end position="143"/>
    </location>
</feature>
<dbReference type="InterPro" id="IPR036388">
    <property type="entry name" value="WH-like_DNA-bd_sf"/>
</dbReference>
<name>A0AAV8Z6V3_9CUCU</name>
<accession>A0AAV8Z6V3</accession>
<keyword evidence="4" id="KW-0862">Zinc</keyword>
<evidence type="ECO:0000259" key="6">
    <source>
        <dbReference type="PROSITE" id="PS50090"/>
    </source>
</evidence>
<dbReference type="CDD" id="cd00167">
    <property type="entry name" value="SANT"/>
    <property type="match status" value="1"/>
</dbReference>
<dbReference type="InterPro" id="IPR009057">
    <property type="entry name" value="Homeodomain-like_sf"/>
</dbReference>
<dbReference type="InterPro" id="IPR017884">
    <property type="entry name" value="SANT_dom"/>
</dbReference>
<dbReference type="FunFam" id="1.10.10.10:FF:000087">
    <property type="entry name" value="Transcriptional adapter 2"/>
    <property type="match status" value="1"/>
</dbReference>
<feature type="domain" description="SWIRM" evidence="7">
    <location>
        <begin position="374"/>
        <end position="462"/>
    </location>
</feature>
<dbReference type="PROSITE" id="PS50934">
    <property type="entry name" value="SWIRM"/>
    <property type="match status" value="1"/>
</dbReference>
<dbReference type="InterPro" id="IPR007526">
    <property type="entry name" value="SWIRM"/>
</dbReference>
<keyword evidence="5" id="KW-0539">Nucleus</keyword>
<evidence type="ECO:0000259" key="8">
    <source>
        <dbReference type="PROSITE" id="PS51293"/>
    </source>
</evidence>
<protein>
    <recommendedName>
        <fullName evidence="11">Transcriptional adapter</fullName>
    </recommendedName>
</protein>
<dbReference type="PANTHER" id="PTHR12374">
    <property type="entry name" value="TRANSCRIPTIONAL ADAPTOR 2 ADA2 -RELATED"/>
    <property type="match status" value="1"/>
</dbReference>
<evidence type="ECO:0000313" key="9">
    <source>
        <dbReference type="EMBL" id="KAJ8959511.1"/>
    </source>
</evidence>
<keyword evidence="2" id="KW-0479">Metal-binding</keyword>
<dbReference type="Proteomes" id="UP001162156">
    <property type="component" value="Unassembled WGS sequence"/>
</dbReference>
<dbReference type="EMBL" id="JANEYF010001679">
    <property type="protein sequence ID" value="KAJ8959511.1"/>
    <property type="molecule type" value="Genomic_DNA"/>
</dbReference>
<dbReference type="PANTHER" id="PTHR12374:SF20">
    <property type="entry name" value="TRANSCRIPTIONAL ADAPTER 2-ALPHA"/>
    <property type="match status" value="1"/>
</dbReference>